<organism evidence="2 3">
    <name type="scientific">Mycena metata</name>
    <dbReference type="NCBI Taxonomy" id="1033252"/>
    <lineage>
        <taxon>Eukaryota</taxon>
        <taxon>Fungi</taxon>
        <taxon>Dikarya</taxon>
        <taxon>Basidiomycota</taxon>
        <taxon>Agaricomycotina</taxon>
        <taxon>Agaricomycetes</taxon>
        <taxon>Agaricomycetidae</taxon>
        <taxon>Agaricales</taxon>
        <taxon>Marasmiineae</taxon>
        <taxon>Mycenaceae</taxon>
        <taxon>Mycena</taxon>
    </lineage>
</organism>
<keyword evidence="3" id="KW-1185">Reference proteome</keyword>
<accession>A0AAD7H519</accession>
<evidence type="ECO:0000256" key="1">
    <source>
        <dbReference type="SAM" id="MobiDB-lite"/>
    </source>
</evidence>
<evidence type="ECO:0000313" key="3">
    <source>
        <dbReference type="Proteomes" id="UP001215598"/>
    </source>
</evidence>
<dbReference type="Proteomes" id="UP001215598">
    <property type="component" value="Unassembled WGS sequence"/>
</dbReference>
<comment type="caution">
    <text evidence="2">The sequence shown here is derived from an EMBL/GenBank/DDBJ whole genome shotgun (WGS) entry which is preliminary data.</text>
</comment>
<sequence>MAFWPEAKARTSLGSNYIMASGIPYVGSRCGIKQFMHKFGKIWNLSLSQPSRLDINIMGSILLSGEVSLKFKMRTARHSPDLRSARPSRWSTRSSTSFQQEFTGRGIRSSCNVHIHTPVDTKYNIRVTDTVNTKNNGEQKERRREREREGGRMEKMVARTNADLGTCGTRVKVEPSRNSRNSREQSGRTKQLTERTVLKTLRSKRLKEVEFRTETTVLED</sequence>
<feature type="region of interest" description="Disordered" evidence="1">
    <location>
        <begin position="78"/>
        <end position="97"/>
    </location>
</feature>
<proteinExistence type="predicted"/>
<evidence type="ECO:0000313" key="2">
    <source>
        <dbReference type="EMBL" id="KAJ7712565.1"/>
    </source>
</evidence>
<dbReference type="EMBL" id="JARKIB010000362">
    <property type="protein sequence ID" value="KAJ7712565.1"/>
    <property type="molecule type" value="Genomic_DNA"/>
</dbReference>
<feature type="compositionally biased region" description="Low complexity" evidence="1">
    <location>
        <begin position="85"/>
        <end position="97"/>
    </location>
</feature>
<gene>
    <name evidence="2" type="ORF">B0H16DRAFT_1702792</name>
</gene>
<feature type="region of interest" description="Disordered" evidence="1">
    <location>
        <begin position="130"/>
        <end position="152"/>
    </location>
</feature>
<protein>
    <submittedName>
        <fullName evidence="2">Uncharacterized protein</fullName>
    </submittedName>
</protein>
<dbReference type="AlphaFoldDB" id="A0AAD7H519"/>
<feature type="region of interest" description="Disordered" evidence="1">
    <location>
        <begin position="172"/>
        <end position="194"/>
    </location>
</feature>
<name>A0AAD7H519_9AGAR</name>
<reference evidence="2" key="1">
    <citation type="submission" date="2023-03" db="EMBL/GenBank/DDBJ databases">
        <title>Massive genome expansion in bonnet fungi (Mycena s.s.) driven by repeated elements and novel gene families across ecological guilds.</title>
        <authorList>
            <consortium name="Lawrence Berkeley National Laboratory"/>
            <person name="Harder C.B."/>
            <person name="Miyauchi S."/>
            <person name="Viragh M."/>
            <person name="Kuo A."/>
            <person name="Thoen E."/>
            <person name="Andreopoulos B."/>
            <person name="Lu D."/>
            <person name="Skrede I."/>
            <person name="Drula E."/>
            <person name="Henrissat B."/>
            <person name="Morin E."/>
            <person name="Kohler A."/>
            <person name="Barry K."/>
            <person name="LaButti K."/>
            <person name="Morin E."/>
            <person name="Salamov A."/>
            <person name="Lipzen A."/>
            <person name="Mereny Z."/>
            <person name="Hegedus B."/>
            <person name="Baldrian P."/>
            <person name="Stursova M."/>
            <person name="Weitz H."/>
            <person name="Taylor A."/>
            <person name="Grigoriev I.V."/>
            <person name="Nagy L.G."/>
            <person name="Martin F."/>
            <person name="Kauserud H."/>
        </authorList>
    </citation>
    <scope>NUCLEOTIDE SEQUENCE</scope>
    <source>
        <strain evidence="2">CBHHK182m</strain>
    </source>
</reference>
<feature type="compositionally biased region" description="Basic and acidic residues" evidence="1">
    <location>
        <begin position="137"/>
        <end position="152"/>
    </location>
</feature>